<reference evidence="4" key="1">
    <citation type="submission" date="2020-03" db="EMBL/GenBank/DDBJ databases">
        <title>A high-quality chromosome-level genome assembly of a woody plant with both climbing and erect habits, Rhamnella rubrinervis.</title>
        <authorList>
            <person name="Lu Z."/>
            <person name="Yang Y."/>
            <person name="Zhu X."/>
            <person name="Sun Y."/>
        </authorList>
    </citation>
    <scope>NUCLEOTIDE SEQUENCE</scope>
    <source>
        <strain evidence="4">BYM</strain>
        <tissue evidence="4">Leaf</tissue>
    </source>
</reference>
<dbReference type="Pfam" id="PF03101">
    <property type="entry name" value="FAR1"/>
    <property type="match status" value="1"/>
</dbReference>
<comment type="caution">
    <text evidence="4">The sequence shown here is derived from an EMBL/GenBank/DDBJ whole genome shotgun (WGS) entry which is preliminary data.</text>
</comment>
<dbReference type="Proteomes" id="UP000796880">
    <property type="component" value="Unassembled WGS sequence"/>
</dbReference>
<dbReference type="PANTHER" id="PTHR46328:SF8">
    <property type="entry name" value="PROTEIN FAR1-RELATED SEQUENCE 2-LIKE"/>
    <property type="match status" value="1"/>
</dbReference>
<evidence type="ECO:0000256" key="1">
    <source>
        <dbReference type="SAM" id="Coils"/>
    </source>
</evidence>
<evidence type="ECO:0000313" key="4">
    <source>
        <dbReference type="EMBL" id="KAF3455721.1"/>
    </source>
</evidence>
<dbReference type="AlphaFoldDB" id="A0A8K0MR37"/>
<evidence type="ECO:0000256" key="2">
    <source>
        <dbReference type="SAM" id="MobiDB-lite"/>
    </source>
</evidence>
<keyword evidence="1" id="KW-0175">Coiled coil</keyword>
<accession>A0A8K0MR37</accession>
<name>A0A8K0MR37_9ROSA</name>
<sequence>MEDRNGIIKTLAGGESSVSEAGADGEPHEGMVFESEEASRAFYDNYARQTGFLTRVLSSRKSERDGSVISRGIGCRGLSDNRTKVQMQQYRRRRACTAMILLKREKSGRWIVRKFVRDHSHPLVVQLQKSRRMLDDKDKKIQELTAELRIKKRLSATYREHLLAFMKDVEEHNEHLSSKLQLIYDNLRELETKTQEILHHR</sequence>
<feature type="region of interest" description="Disordered" evidence="2">
    <location>
        <begin position="1"/>
        <end position="27"/>
    </location>
</feature>
<evidence type="ECO:0000313" key="5">
    <source>
        <dbReference type="Proteomes" id="UP000796880"/>
    </source>
</evidence>
<proteinExistence type="predicted"/>
<dbReference type="PANTHER" id="PTHR46328">
    <property type="entry name" value="FAR-RED IMPAIRED RESPONSIVE (FAR1) FAMILY PROTEIN-RELATED"/>
    <property type="match status" value="1"/>
</dbReference>
<dbReference type="InterPro" id="IPR004330">
    <property type="entry name" value="FAR1_DNA_bnd_dom"/>
</dbReference>
<evidence type="ECO:0000259" key="3">
    <source>
        <dbReference type="Pfam" id="PF03101"/>
    </source>
</evidence>
<feature type="coiled-coil region" evidence="1">
    <location>
        <begin position="127"/>
        <end position="193"/>
    </location>
</feature>
<organism evidence="4 5">
    <name type="scientific">Rhamnella rubrinervis</name>
    <dbReference type="NCBI Taxonomy" id="2594499"/>
    <lineage>
        <taxon>Eukaryota</taxon>
        <taxon>Viridiplantae</taxon>
        <taxon>Streptophyta</taxon>
        <taxon>Embryophyta</taxon>
        <taxon>Tracheophyta</taxon>
        <taxon>Spermatophyta</taxon>
        <taxon>Magnoliopsida</taxon>
        <taxon>eudicotyledons</taxon>
        <taxon>Gunneridae</taxon>
        <taxon>Pentapetalae</taxon>
        <taxon>rosids</taxon>
        <taxon>fabids</taxon>
        <taxon>Rosales</taxon>
        <taxon>Rhamnaceae</taxon>
        <taxon>rhamnoid group</taxon>
        <taxon>Rhamneae</taxon>
        <taxon>Rhamnella</taxon>
    </lineage>
</organism>
<feature type="domain" description="FAR1" evidence="3">
    <location>
        <begin position="42"/>
        <end position="124"/>
    </location>
</feature>
<gene>
    <name evidence="4" type="ORF">FNV43_RR00363</name>
</gene>
<keyword evidence="5" id="KW-1185">Reference proteome</keyword>
<protein>
    <recommendedName>
        <fullName evidence="3">FAR1 domain-containing protein</fullName>
    </recommendedName>
</protein>
<dbReference type="OrthoDB" id="1886686at2759"/>
<dbReference type="EMBL" id="VOIH02000001">
    <property type="protein sequence ID" value="KAF3455721.1"/>
    <property type="molecule type" value="Genomic_DNA"/>
</dbReference>